<dbReference type="InterPro" id="IPR011112">
    <property type="entry name" value="Rho-like_N"/>
</dbReference>
<feature type="domain" description="Rho termination factor-like N-terminal" evidence="2">
    <location>
        <begin position="14"/>
        <end position="46"/>
    </location>
</feature>
<dbReference type="Proteomes" id="UP000054549">
    <property type="component" value="Unassembled WGS sequence"/>
</dbReference>
<dbReference type="OrthoDB" id="2368680at2759"/>
<name>A0A0C2TL79_AMAMK</name>
<evidence type="ECO:0000259" key="2">
    <source>
        <dbReference type="Pfam" id="PF07498"/>
    </source>
</evidence>
<organism evidence="3 4">
    <name type="scientific">Amanita muscaria (strain Koide BX008)</name>
    <dbReference type="NCBI Taxonomy" id="946122"/>
    <lineage>
        <taxon>Eukaryota</taxon>
        <taxon>Fungi</taxon>
        <taxon>Dikarya</taxon>
        <taxon>Basidiomycota</taxon>
        <taxon>Agaricomycotina</taxon>
        <taxon>Agaricomycetes</taxon>
        <taxon>Agaricomycetidae</taxon>
        <taxon>Agaricales</taxon>
        <taxon>Pluteineae</taxon>
        <taxon>Amanitaceae</taxon>
        <taxon>Amanita</taxon>
    </lineage>
</organism>
<dbReference type="GO" id="GO:0006353">
    <property type="term" value="P:DNA-templated transcription termination"/>
    <property type="evidence" value="ECO:0007669"/>
    <property type="project" value="InterPro"/>
</dbReference>
<evidence type="ECO:0000256" key="1">
    <source>
        <dbReference type="SAM" id="MobiDB-lite"/>
    </source>
</evidence>
<protein>
    <recommendedName>
        <fullName evidence="2">Rho termination factor-like N-terminal domain-containing protein</fullName>
    </recommendedName>
</protein>
<evidence type="ECO:0000313" key="3">
    <source>
        <dbReference type="EMBL" id="KIL67864.1"/>
    </source>
</evidence>
<gene>
    <name evidence="3" type="ORF">M378DRAFT_984157</name>
</gene>
<keyword evidence="4" id="KW-1185">Reference proteome</keyword>
<sequence length="655" mass="72619">MADTPVGLISLTKLKRLTVPKLRSLCKENGLTGYSKLTKDAIIFKLAPLYSTNLSSRSVSSLNQEHGCTTGTLSTCRLSGAEADVTTELSTTSSPVDPTNGARNQSRPHTTKSGTSGGDRGVPHPLQTLNSSDGPSPPHGDQAVEDVLKRTNLKRGFPNDIPDKNAGRKSKKSRIITNTSPAQASLADSLFKLPALPSRLLTSETHSAMGPDKQASAGISFVAASQVLCDTIKPDSAKRFKPLFTSENANEQAAFGGEEATLDVARICRYGEPFQDSSCLEFPVEPVVDLKQLTLPPSISKRKRAQQFAIILSGISFTDLLNCSLVSRMFRYSAHLSAYHRLRREFPGQRTETQMKRSNANMTNVWPYLLQRQQELSTRKRIYMESFLSKAVGEWFTLTEHLWTSPDDPKQATVAIRFILTLFYFLVSVHGVDHPEARRKHAIVECKEIIKDEIWIVSVSSLGVQDNFYVLEPTCEVIGCQEKAVCEYAYTDSGISPGGKSLFERVKRTNHEEYDKGIGKHWLKKMNEEAPKSNVRVQIAQRYILACVVANSISGKWMSSVEMAQEFAGLPDNGYRRSKPRKEVQLYIPEHHYVESVHLMSAKKRPLHSALAVVQTPGREYFILRDNGMQVGCEEEGVSAVWMLMLGCCNDGTPA</sequence>
<feature type="compositionally biased region" description="Polar residues" evidence="1">
    <location>
        <begin position="87"/>
        <end position="114"/>
    </location>
</feature>
<dbReference type="Pfam" id="PF07498">
    <property type="entry name" value="Rho_N"/>
    <property type="match status" value="1"/>
</dbReference>
<accession>A0A0C2TL79</accession>
<dbReference type="EMBL" id="KN818230">
    <property type="protein sequence ID" value="KIL67864.1"/>
    <property type="molecule type" value="Genomic_DNA"/>
</dbReference>
<dbReference type="STRING" id="946122.A0A0C2TL79"/>
<dbReference type="InParanoid" id="A0A0C2TL79"/>
<evidence type="ECO:0000313" key="4">
    <source>
        <dbReference type="Proteomes" id="UP000054549"/>
    </source>
</evidence>
<reference evidence="3 4" key="1">
    <citation type="submission" date="2014-04" db="EMBL/GenBank/DDBJ databases">
        <title>Evolutionary Origins and Diversification of the Mycorrhizal Mutualists.</title>
        <authorList>
            <consortium name="DOE Joint Genome Institute"/>
            <consortium name="Mycorrhizal Genomics Consortium"/>
            <person name="Kohler A."/>
            <person name="Kuo A."/>
            <person name="Nagy L.G."/>
            <person name="Floudas D."/>
            <person name="Copeland A."/>
            <person name="Barry K.W."/>
            <person name="Cichocki N."/>
            <person name="Veneault-Fourrey C."/>
            <person name="LaButti K."/>
            <person name="Lindquist E.A."/>
            <person name="Lipzen A."/>
            <person name="Lundell T."/>
            <person name="Morin E."/>
            <person name="Murat C."/>
            <person name="Riley R."/>
            <person name="Ohm R."/>
            <person name="Sun H."/>
            <person name="Tunlid A."/>
            <person name="Henrissat B."/>
            <person name="Grigoriev I.V."/>
            <person name="Hibbett D.S."/>
            <person name="Martin F."/>
        </authorList>
    </citation>
    <scope>NUCLEOTIDE SEQUENCE [LARGE SCALE GENOMIC DNA]</scope>
    <source>
        <strain evidence="3 4">Koide BX008</strain>
    </source>
</reference>
<dbReference type="AlphaFoldDB" id="A0A0C2TL79"/>
<dbReference type="HOGENOM" id="CLU_013662_0_0_1"/>
<proteinExistence type="predicted"/>
<feature type="region of interest" description="Disordered" evidence="1">
    <location>
        <begin position="84"/>
        <end position="180"/>
    </location>
</feature>